<evidence type="ECO:0000313" key="3">
    <source>
        <dbReference type="Proteomes" id="UP000602745"/>
    </source>
</evidence>
<dbReference type="SUPFAM" id="SSF53474">
    <property type="entry name" value="alpha/beta-Hydrolases"/>
    <property type="match status" value="1"/>
</dbReference>
<dbReference type="InterPro" id="IPR000073">
    <property type="entry name" value="AB_hydrolase_1"/>
</dbReference>
<keyword evidence="3" id="KW-1185">Reference proteome</keyword>
<gene>
    <name evidence="2" type="ORF">GCM10007276_26450</name>
</gene>
<protein>
    <submittedName>
        <fullName evidence="2">Alpha/beta hydrolase</fullName>
    </submittedName>
</protein>
<dbReference type="EMBL" id="BMCP01000002">
    <property type="protein sequence ID" value="GGE47920.1"/>
    <property type="molecule type" value="Genomic_DNA"/>
</dbReference>
<evidence type="ECO:0000259" key="1">
    <source>
        <dbReference type="Pfam" id="PF00561"/>
    </source>
</evidence>
<dbReference type="PRINTS" id="PR00111">
    <property type="entry name" value="ABHYDROLASE"/>
</dbReference>
<dbReference type="RefSeq" id="WP_188410184.1">
    <property type="nucleotide sequence ID" value="NZ_BMCP01000002.1"/>
</dbReference>
<proteinExistence type="predicted"/>
<dbReference type="GO" id="GO:0004806">
    <property type="term" value="F:triacylglycerol lipase activity"/>
    <property type="evidence" value="ECO:0007669"/>
    <property type="project" value="TreeGrafter"/>
</dbReference>
<reference evidence="2" key="1">
    <citation type="journal article" date="2014" name="Int. J. Syst. Evol. Microbiol.">
        <title>Complete genome sequence of Corynebacterium casei LMG S-19264T (=DSM 44701T), isolated from a smear-ripened cheese.</title>
        <authorList>
            <consortium name="US DOE Joint Genome Institute (JGI-PGF)"/>
            <person name="Walter F."/>
            <person name="Albersmeier A."/>
            <person name="Kalinowski J."/>
            <person name="Ruckert C."/>
        </authorList>
    </citation>
    <scope>NUCLEOTIDE SEQUENCE</scope>
    <source>
        <strain evidence="2">CCM 7684</strain>
    </source>
</reference>
<evidence type="ECO:0000313" key="2">
    <source>
        <dbReference type="EMBL" id="GGE47920.1"/>
    </source>
</evidence>
<name>A0A8J2YJD8_9RHOB</name>
<reference evidence="2" key="2">
    <citation type="submission" date="2020-09" db="EMBL/GenBank/DDBJ databases">
        <authorList>
            <person name="Sun Q."/>
            <person name="Sedlacek I."/>
        </authorList>
    </citation>
    <scope>NUCLEOTIDE SEQUENCE</scope>
    <source>
        <strain evidence="2">CCM 7684</strain>
    </source>
</reference>
<dbReference type="PANTHER" id="PTHR43433:SF5">
    <property type="entry name" value="AB HYDROLASE-1 DOMAIN-CONTAINING PROTEIN"/>
    <property type="match status" value="1"/>
</dbReference>
<feature type="domain" description="AB hydrolase-1" evidence="1">
    <location>
        <begin position="21"/>
        <end position="121"/>
    </location>
</feature>
<accession>A0A8J2YJD8</accession>
<sequence length="250" mass="26563">MPDFLSHGHRLSYVTEGQGDPILLIHGFASNIDTNWRGPGWISALAQAGFQVVAFDHRGHGASEKVYDSALYTIETLASDALALLDHLGIDRADIMGYSMGARVSALMGIEHPDRVRSLILGGMGTRLFTGAPKSDEIAAALEAPSLADVTDDYARVFRRFADATGGDRAALAACIRAPRTPLEPERLATIKAPTLVAVGTEDVVSGPAQPLADAISGAEVLDIPGRDHNRAVGDKVFREGVLAFLARRP</sequence>
<dbReference type="PANTHER" id="PTHR43433">
    <property type="entry name" value="HYDROLASE, ALPHA/BETA FOLD FAMILY PROTEIN"/>
    <property type="match status" value="1"/>
</dbReference>
<keyword evidence="2" id="KW-0378">Hydrolase</keyword>
<dbReference type="GO" id="GO:0046503">
    <property type="term" value="P:glycerolipid catabolic process"/>
    <property type="evidence" value="ECO:0007669"/>
    <property type="project" value="TreeGrafter"/>
</dbReference>
<dbReference type="InterPro" id="IPR050471">
    <property type="entry name" value="AB_hydrolase"/>
</dbReference>
<dbReference type="InterPro" id="IPR029058">
    <property type="entry name" value="AB_hydrolase_fold"/>
</dbReference>
<dbReference type="Gene3D" id="3.40.50.1820">
    <property type="entry name" value="alpha/beta hydrolase"/>
    <property type="match status" value="1"/>
</dbReference>
<dbReference type="Proteomes" id="UP000602745">
    <property type="component" value="Unassembled WGS sequence"/>
</dbReference>
<dbReference type="Pfam" id="PF00561">
    <property type="entry name" value="Abhydrolase_1"/>
    <property type="match status" value="1"/>
</dbReference>
<organism evidence="2 3">
    <name type="scientific">Agaricicola taiwanensis</name>
    <dbReference type="NCBI Taxonomy" id="591372"/>
    <lineage>
        <taxon>Bacteria</taxon>
        <taxon>Pseudomonadati</taxon>
        <taxon>Pseudomonadota</taxon>
        <taxon>Alphaproteobacteria</taxon>
        <taxon>Rhodobacterales</taxon>
        <taxon>Paracoccaceae</taxon>
        <taxon>Agaricicola</taxon>
    </lineage>
</organism>
<comment type="caution">
    <text evidence="2">The sequence shown here is derived from an EMBL/GenBank/DDBJ whole genome shotgun (WGS) entry which is preliminary data.</text>
</comment>
<dbReference type="AlphaFoldDB" id="A0A8J2YJD8"/>